<keyword evidence="13" id="KW-0862">Zinc</keyword>
<evidence type="ECO:0000256" key="12">
    <source>
        <dbReference type="PIRSR" id="PIRSR001461-1"/>
    </source>
</evidence>
<dbReference type="Pfam" id="PF00834">
    <property type="entry name" value="Ribul_P_3_epim"/>
    <property type="match status" value="1"/>
</dbReference>
<comment type="similarity">
    <text evidence="6 10 11">Belongs to the ribulose-phosphate 3-epimerase family.</text>
</comment>
<comment type="cofactor">
    <cofactor evidence="10 13">
        <name>a divalent metal cation</name>
        <dbReference type="ChEBI" id="CHEBI:60240"/>
    </cofactor>
    <text evidence="10 13">Binds 1 divalent metal cation per subunit.</text>
</comment>
<dbReference type="EMBL" id="VOOS01000002">
    <property type="protein sequence ID" value="TXB66217.1"/>
    <property type="molecule type" value="Genomic_DNA"/>
</dbReference>
<gene>
    <name evidence="10" type="primary">rpe</name>
    <name evidence="15" type="ORF">FRY74_05340</name>
</gene>
<protein>
    <recommendedName>
        <fullName evidence="7 10">Ribulose-phosphate 3-epimerase</fullName>
        <ecNumber evidence="7 10">5.1.3.1</ecNumber>
    </recommendedName>
</protein>
<dbReference type="PROSITE" id="PS01086">
    <property type="entry name" value="RIBUL_P_3_EPIMER_2"/>
    <property type="match status" value="1"/>
</dbReference>
<keyword evidence="13" id="KW-0464">Manganese</keyword>
<dbReference type="CDD" id="cd00429">
    <property type="entry name" value="RPE"/>
    <property type="match status" value="1"/>
</dbReference>
<dbReference type="NCBIfam" id="TIGR01163">
    <property type="entry name" value="rpe"/>
    <property type="match status" value="1"/>
</dbReference>
<feature type="active site" description="Proton donor" evidence="10 12">
    <location>
        <position position="176"/>
    </location>
</feature>
<dbReference type="InterPro" id="IPR026019">
    <property type="entry name" value="Ribul_P_3_epim"/>
</dbReference>
<dbReference type="SUPFAM" id="SSF51366">
    <property type="entry name" value="Ribulose-phoshate binding barrel"/>
    <property type="match status" value="1"/>
</dbReference>
<dbReference type="GO" id="GO:0005737">
    <property type="term" value="C:cytoplasm"/>
    <property type="evidence" value="ECO:0007669"/>
    <property type="project" value="UniProtKB-ARBA"/>
</dbReference>
<feature type="binding site" evidence="10 14">
    <location>
        <position position="67"/>
    </location>
    <ligand>
        <name>substrate</name>
    </ligand>
</feature>
<feature type="binding site" evidence="10 13">
    <location>
        <position position="176"/>
    </location>
    <ligand>
        <name>a divalent metal cation</name>
        <dbReference type="ChEBI" id="CHEBI:60240"/>
    </ligand>
</feature>
<keyword evidence="9 10" id="KW-0413">Isomerase</keyword>
<comment type="caution">
    <text evidence="15">The sequence shown here is derived from an EMBL/GenBank/DDBJ whole genome shotgun (WGS) entry which is preliminary data.</text>
</comment>
<keyword evidence="8 10" id="KW-0479">Metal-binding</keyword>
<proteinExistence type="inferred from homology"/>
<name>A0A5C6RVU3_9FLAO</name>
<dbReference type="RefSeq" id="WP_147099777.1">
    <property type="nucleotide sequence ID" value="NZ_VOOS01000002.1"/>
</dbReference>
<evidence type="ECO:0000256" key="2">
    <source>
        <dbReference type="ARBA" id="ARBA00001936"/>
    </source>
</evidence>
<feature type="binding site" evidence="10 13">
    <location>
        <position position="67"/>
    </location>
    <ligand>
        <name>a divalent metal cation</name>
        <dbReference type="ChEBI" id="CHEBI:60240"/>
    </ligand>
</feature>
<dbReference type="PROSITE" id="PS01085">
    <property type="entry name" value="RIBUL_P_3_EPIMER_1"/>
    <property type="match status" value="1"/>
</dbReference>
<dbReference type="FunFam" id="3.20.20.70:FF:000004">
    <property type="entry name" value="Ribulose-phosphate 3-epimerase"/>
    <property type="match status" value="1"/>
</dbReference>
<evidence type="ECO:0000256" key="4">
    <source>
        <dbReference type="ARBA" id="ARBA00001947"/>
    </source>
</evidence>
<dbReference type="EC" id="5.1.3.1" evidence="7 10"/>
<dbReference type="GO" id="GO:0004750">
    <property type="term" value="F:D-ribulose-phosphate 3-epimerase activity"/>
    <property type="evidence" value="ECO:0007669"/>
    <property type="project" value="UniProtKB-UniRule"/>
</dbReference>
<evidence type="ECO:0000256" key="8">
    <source>
        <dbReference type="ARBA" id="ARBA00022723"/>
    </source>
</evidence>
<dbReference type="PIRSF" id="PIRSF001461">
    <property type="entry name" value="RPE"/>
    <property type="match status" value="1"/>
</dbReference>
<evidence type="ECO:0000256" key="14">
    <source>
        <dbReference type="PIRSR" id="PIRSR001461-3"/>
    </source>
</evidence>
<dbReference type="GO" id="GO:0006098">
    <property type="term" value="P:pentose-phosphate shunt"/>
    <property type="evidence" value="ECO:0007669"/>
    <property type="project" value="UniProtKB-UniRule"/>
</dbReference>
<feature type="binding site" evidence="10 14">
    <location>
        <position position="9"/>
    </location>
    <ligand>
        <name>substrate</name>
    </ligand>
</feature>
<dbReference type="Proteomes" id="UP000321721">
    <property type="component" value="Unassembled WGS sequence"/>
</dbReference>
<evidence type="ECO:0000256" key="10">
    <source>
        <dbReference type="HAMAP-Rule" id="MF_02227"/>
    </source>
</evidence>
<feature type="binding site" evidence="10 14">
    <location>
        <begin position="143"/>
        <end position="146"/>
    </location>
    <ligand>
        <name>substrate</name>
    </ligand>
</feature>
<evidence type="ECO:0000256" key="1">
    <source>
        <dbReference type="ARBA" id="ARBA00001782"/>
    </source>
</evidence>
<keyword evidence="13" id="KW-0170">Cobalt</keyword>
<dbReference type="InterPro" id="IPR011060">
    <property type="entry name" value="RibuloseP-bd_barrel"/>
</dbReference>
<dbReference type="OrthoDB" id="1645589at2"/>
<evidence type="ECO:0000313" key="15">
    <source>
        <dbReference type="EMBL" id="TXB66217.1"/>
    </source>
</evidence>
<comment type="cofactor">
    <cofactor evidence="3">
        <name>Co(2+)</name>
        <dbReference type="ChEBI" id="CHEBI:48828"/>
    </cofactor>
</comment>
<dbReference type="Gene3D" id="3.20.20.70">
    <property type="entry name" value="Aldolase class I"/>
    <property type="match status" value="1"/>
</dbReference>
<evidence type="ECO:0000256" key="5">
    <source>
        <dbReference type="ARBA" id="ARBA00001954"/>
    </source>
</evidence>
<comment type="function">
    <text evidence="10">Catalyzes the reversible epimerization of D-ribulose 5-phosphate to D-xylulose 5-phosphate.</text>
</comment>
<comment type="cofactor">
    <cofactor evidence="4">
        <name>Zn(2+)</name>
        <dbReference type="ChEBI" id="CHEBI:29105"/>
    </cofactor>
</comment>
<evidence type="ECO:0000256" key="7">
    <source>
        <dbReference type="ARBA" id="ARBA00013188"/>
    </source>
</evidence>
<sequence length="217" mass="23869">MMSHLIAPSILSSDFANLQAESEMLNNSEADWFHIDVMDGVFVPNLTFGMPVIKAIKKHSNKTFDVHLMIVEPDKFIKDFKAAGADILTVHYEACNHLHRTIQAIKAEGMKTGVALNPHTNINVLEDIITDLDLVLIMSVNPGFGGQSFIENTYKKVKALKEMIVRYGSTALIEIDGGVTSKNARQLIDAGADVLVAGSFVFNSENPINTIKELKNI</sequence>
<dbReference type="GO" id="GO:0046872">
    <property type="term" value="F:metal ion binding"/>
    <property type="evidence" value="ECO:0007669"/>
    <property type="project" value="UniProtKB-UniRule"/>
</dbReference>
<comment type="cofactor">
    <cofactor evidence="2">
        <name>Mn(2+)</name>
        <dbReference type="ChEBI" id="CHEBI:29035"/>
    </cofactor>
</comment>
<accession>A0A5C6RVU3</accession>
<dbReference type="HAMAP" id="MF_02227">
    <property type="entry name" value="RPE"/>
    <property type="match status" value="1"/>
</dbReference>
<feature type="binding site" evidence="10 14">
    <location>
        <begin position="198"/>
        <end position="199"/>
    </location>
    <ligand>
        <name>substrate</name>
    </ligand>
</feature>
<reference evidence="15 16" key="1">
    <citation type="submission" date="2019-08" db="EMBL/GenBank/DDBJ databases">
        <title>Genome of Vicingus serpentipes NCIMB 15042.</title>
        <authorList>
            <person name="Bowman J.P."/>
        </authorList>
    </citation>
    <scope>NUCLEOTIDE SEQUENCE [LARGE SCALE GENOMIC DNA]</scope>
    <source>
        <strain evidence="15 16">NCIMB 15042</strain>
    </source>
</reference>
<feature type="binding site" evidence="10 13">
    <location>
        <position position="36"/>
    </location>
    <ligand>
        <name>a divalent metal cation</name>
        <dbReference type="ChEBI" id="CHEBI:60240"/>
    </ligand>
</feature>
<feature type="binding site" evidence="10">
    <location>
        <begin position="176"/>
        <end position="178"/>
    </location>
    <ligand>
        <name>substrate</name>
    </ligand>
</feature>
<evidence type="ECO:0000256" key="11">
    <source>
        <dbReference type="PIRNR" id="PIRNR001461"/>
    </source>
</evidence>
<evidence type="ECO:0000256" key="13">
    <source>
        <dbReference type="PIRSR" id="PIRSR001461-2"/>
    </source>
</evidence>
<evidence type="ECO:0000256" key="6">
    <source>
        <dbReference type="ARBA" id="ARBA00009541"/>
    </source>
</evidence>
<evidence type="ECO:0000256" key="3">
    <source>
        <dbReference type="ARBA" id="ARBA00001941"/>
    </source>
</evidence>
<feature type="active site" description="Proton acceptor" evidence="10 12">
    <location>
        <position position="36"/>
    </location>
</feature>
<dbReference type="InterPro" id="IPR013785">
    <property type="entry name" value="Aldolase_TIM"/>
</dbReference>
<feature type="binding site" evidence="14">
    <location>
        <position position="178"/>
    </location>
    <ligand>
        <name>substrate</name>
    </ligand>
</feature>
<dbReference type="GO" id="GO:0019323">
    <property type="term" value="P:pentose catabolic process"/>
    <property type="evidence" value="ECO:0007669"/>
    <property type="project" value="UniProtKB-UniRule"/>
</dbReference>
<organism evidence="15 16">
    <name type="scientific">Vicingus serpentipes</name>
    <dbReference type="NCBI Taxonomy" id="1926625"/>
    <lineage>
        <taxon>Bacteria</taxon>
        <taxon>Pseudomonadati</taxon>
        <taxon>Bacteroidota</taxon>
        <taxon>Flavobacteriia</taxon>
        <taxon>Flavobacteriales</taxon>
        <taxon>Vicingaceae</taxon>
        <taxon>Vicingus</taxon>
    </lineage>
</organism>
<feature type="binding site" evidence="10 13">
    <location>
        <position position="34"/>
    </location>
    <ligand>
        <name>a divalent metal cation</name>
        <dbReference type="ChEBI" id="CHEBI:60240"/>
    </ligand>
</feature>
<dbReference type="InterPro" id="IPR000056">
    <property type="entry name" value="Ribul_P_3_epim-like"/>
</dbReference>
<comment type="catalytic activity">
    <reaction evidence="1 10 11">
        <text>D-ribulose 5-phosphate = D-xylulose 5-phosphate</text>
        <dbReference type="Rhea" id="RHEA:13677"/>
        <dbReference type="ChEBI" id="CHEBI:57737"/>
        <dbReference type="ChEBI" id="CHEBI:58121"/>
        <dbReference type="EC" id="5.1.3.1"/>
    </reaction>
</comment>
<evidence type="ECO:0000313" key="16">
    <source>
        <dbReference type="Proteomes" id="UP000321721"/>
    </source>
</evidence>
<keyword evidence="10 11" id="KW-0119">Carbohydrate metabolism</keyword>
<keyword evidence="16" id="KW-1185">Reference proteome</keyword>
<evidence type="ECO:0000256" key="9">
    <source>
        <dbReference type="ARBA" id="ARBA00023235"/>
    </source>
</evidence>
<dbReference type="PANTHER" id="PTHR11749">
    <property type="entry name" value="RIBULOSE-5-PHOSPHATE-3-EPIMERASE"/>
    <property type="match status" value="1"/>
</dbReference>
<dbReference type="NCBIfam" id="NF004076">
    <property type="entry name" value="PRK05581.1-4"/>
    <property type="match status" value="1"/>
</dbReference>
<comment type="cofactor">
    <cofactor evidence="5">
        <name>Fe(2+)</name>
        <dbReference type="ChEBI" id="CHEBI:29033"/>
    </cofactor>
</comment>
<dbReference type="AlphaFoldDB" id="A0A5C6RVU3"/>
<comment type="pathway">
    <text evidence="10">Carbohydrate degradation.</text>
</comment>